<dbReference type="AlphaFoldDB" id="A0A101FG95"/>
<keyword evidence="12 14" id="KW-0378">Hydrolase</keyword>
<evidence type="ECO:0000256" key="16">
    <source>
        <dbReference type="RuleBase" id="RU003515"/>
    </source>
</evidence>
<keyword evidence="11 14" id="KW-0255">Endonuclease</keyword>
<dbReference type="GO" id="GO:0003723">
    <property type="term" value="F:RNA binding"/>
    <property type="evidence" value="ECO:0007669"/>
    <property type="project" value="UniProtKB-UniRule"/>
</dbReference>
<dbReference type="GO" id="GO:0004523">
    <property type="term" value="F:RNA-DNA hybrid ribonuclease activity"/>
    <property type="evidence" value="ECO:0007669"/>
    <property type="project" value="UniProtKB-UniRule"/>
</dbReference>
<dbReference type="GO" id="GO:0032299">
    <property type="term" value="C:ribonuclease H2 complex"/>
    <property type="evidence" value="ECO:0007669"/>
    <property type="project" value="TreeGrafter"/>
</dbReference>
<dbReference type="GO" id="GO:0030145">
    <property type="term" value="F:manganese ion binding"/>
    <property type="evidence" value="ECO:0007669"/>
    <property type="project" value="UniProtKB-UniRule"/>
</dbReference>
<name>A0A101FG95_9THEO</name>
<dbReference type="PANTHER" id="PTHR10954:SF18">
    <property type="entry name" value="RIBONUCLEASE HII"/>
    <property type="match status" value="1"/>
</dbReference>
<evidence type="ECO:0000313" key="19">
    <source>
        <dbReference type="Proteomes" id="UP000053326"/>
    </source>
</evidence>
<keyword evidence="10 14" id="KW-0479">Metal-binding</keyword>
<dbReference type="Gene3D" id="3.30.420.10">
    <property type="entry name" value="Ribonuclease H-like superfamily/Ribonuclease H"/>
    <property type="match status" value="1"/>
</dbReference>
<feature type="domain" description="RNase H type-2" evidence="17">
    <location>
        <begin position="17"/>
        <end position="207"/>
    </location>
</feature>
<comment type="caution">
    <text evidence="18">The sequence shown here is derived from an EMBL/GenBank/DDBJ whole genome shotgun (WGS) entry which is preliminary data.</text>
</comment>
<proteinExistence type="inferred from homology"/>
<comment type="subcellular location">
    <subcellularLocation>
        <location evidence="4 14">Cytoplasm</location>
    </subcellularLocation>
</comment>
<reference evidence="19" key="1">
    <citation type="journal article" date="2015" name="MBio">
        <title>Genome-Resolved Metagenomic Analysis Reveals Roles for Candidate Phyla and Other Microbial Community Members in Biogeochemical Transformations in Oil Reservoirs.</title>
        <authorList>
            <person name="Hu P."/>
            <person name="Tom L."/>
            <person name="Singh A."/>
            <person name="Thomas B.C."/>
            <person name="Baker B.J."/>
            <person name="Piceno Y.M."/>
            <person name="Andersen G.L."/>
            <person name="Banfield J.F."/>
        </authorList>
    </citation>
    <scope>NUCLEOTIDE SEQUENCE [LARGE SCALE GENOMIC DNA]</scope>
</reference>
<gene>
    <name evidence="14" type="primary">rnhB</name>
    <name evidence="18" type="ORF">XD66_0820</name>
</gene>
<keyword evidence="13 14" id="KW-0464">Manganese</keyword>
<feature type="binding site" evidence="14 15">
    <location>
        <position position="24"/>
    </location>
    <ligand>
        <name>a divalent metal cation</name>
        <dbReference type="ChEBI" id="CHEBI:60240"/>
    </ligand>
</feature>
<dbReference type="InterPro" id="IPR024567">
    <property type="entry name" value="RNase_HII/HIII_dom"/>
</dbReference>
<evidence type="ECO:0000256" key="6">
    <source>
        <dbReference type="ARBA" id="ARBA00012180"/>
    </source>
</evidence>
<dbReference type="EC" id="3.1.26.4" evidence="6 14"/>
<sequence length="210" mass="23186">MRRIYSLERTLWARSIRFVAGVDEAGRGPLAGPVVAAAVVLDRELNLDGLNDSKCVPKHLRAKLAVEIKKAAAGWGIGIAPVGCIERCNVLKATFMAMYRAIEHLKIRPEYVLIDGSFPIPGLDLPQTAIIQGDQKSAAIAAASILAKTTRDAIMEYYGRLYPKYDFARNKGYPTRAHLQALKEYGPCFLHRRTFRGVTGVKGKVDDDCR</sequence>
<dbReference type="GO" id="GO:0006298">
    <property type="term" value="P:mismatch repair"/>
    <property type="evidence" value="ECO:0007669"/>
    <property type="project" value="TreeGrafter"/>
</dbReference>
<keyword evidence="9 14" id="KW-0540">Nuclease</keyword>
<dbReference type="SUPFAM" id="SSF53098">
    <property type="entry name" value="Ribonuclease H-like"/>
    <property type="match status" value="1"/>
</dbReference>
<evidence type="ECO:0000259" key="17">
    <source>
        <dbReference type="PROSITE" id="PS51975"/>
    </source>
</evidence>
<evidence type="ECO:0000256" key="7">
    <source>
        <dbReference type="ARBA" id="ARBA00019179"/>
    </source>
</evidence>
<evidence type="ECO:0000256" key="10">
    <source>
        <dbReference type="ARBA" id="ARBA00022723"/>
    </source>
</evidence>
<comment type="catalytic activity">
    <reaction evidence="1 14 15 16">
        <text>Endonucleolytic cleavage to 5'-phosphomonoester.</text>
        <dbReference type="EC" id="3.1.26.4"/>
    </reaction>
</comment>
<dbReference type="PATRIC" id="fig|85874.4.peg.178"/>
<dbReference type="InterPro" id="IPR022898">
    <property type="entry name" value="RNase_HII"/>
</dbReference>
<dbReference type="CDD" id="cd07182">
    <property type="entry name" value="RNase_HII_bacteria_HII_like"/>
    <property type="match status" value="1"/>
</dbReference>
<feature type="binding site" evidence="14 15">
    <location>
        <position position="23"/>
    </location>
    <ligand>
        <name>a divalent metal cation</name>
        <dbReference type="ChEBI" id="CHEBI:60240"/>
    </ligand>
</feature>
<dbReference type="NCBIfam" id="NF000595">
    <property type="entry name" value="PRK00015.1-3"/>
    <property type="match status" value="1"/>
</dbReference>
<evidence type="ECO:0000256" key="3">
    <source>
        <dbReference type="ARBA" id="ARBA00004065"/>
    </source>
</evidence>
<dbReference type="InterPro" id="IPR012337">
    <property type="entry name" value="RNaseH-like_sf"/>
</dbReference>
<evidence type="ECO:0000256" key="1">
    <source>
        <dbReference type="ARBA" id="ARBA00000077"/>
    </source>
</evidence>
<dbReference type="Proteomes" id="UP000053326">
    <property type="component" value="Unassembled WGS sequence"/>
</dbReference>
<dbReference type="GO" id="GO:0005737">
    <property type="term" value="C:cytoplasm"/>
    <property type="evidence" value="ECO:0007669"/>
    <property type="project" value="UniProtKB-SubCell"/>
</dbReference>
<feature type="binding site" evidence="14 15">
    <location>
        <position position="115"/>
    </location>
    <ligand>
        <name>a divalent metal cation</name>
        <dbReference type="ChEBI" id="CHEBI:60240"/>
    </ligand>
</feature>
<comment type="cofactor">
    <cofactor evidence="2">
        <name>Mg(2+)</name>
        <dbReference type="ChEBI" id="CHEBI:18420"/>
    </cofactor>
</comment>
<comment type="function">
    <text evidence="3 14 16">Endonuclease that specifically degrades the RNA of RNA-DNA hybrids.</text>
</comment>
<organism evidence="18 19">
    <name type="scientific">Thermacetogenium phaeum</name>
    <dbReference type="NCBI Taxonomy" id="85874"/>
    <lineage>
        <taxon>Bacteria</taxon>
        <taxon>Bacillati</taxon>
        <taxon>Bacillota</taxon>
        <taxon>Clostridia</taxon>
        <taxon>Thermoanaerobacterales</taxon>
        <taxon>Thermoanaerobacteraceae</taxon>
        <taxon>Thermacetogenium</taxon>
    </lineage>
</organism>
<evidence type="ECO:0000256" key="12">
    <source>
        <dbReference type="ARBA" id="ARBA00022801"/>
    </source>
</evidence>
<evidence type="ECO:0000256" key="11">
    <source>
        <dbReference type="ARBA" id="ARBA00022759"/>
    </source>
</evidence>
<protein>
    <recommendedName>
        <fullName evidence="7 14">Ribonuclease HII</fullName>
        <shortName evidence="14">RNase HII</shortName>
        <ecNumber evidence="6 14">3.1.26.4</ecNumber>
    </recommendedName>
</protein>
<dbReference type="NCBIfam" id="NF000594">
    <property type="entry name" value="PRK00015.1-1"/>
    <property type="match status" value="1"/>
</dbReference>
<comment type="similarity">
    <text evidence="5 14 16">Belongs to the RNase HII family.</text>
</comment>
<keyword evidence="8 14" id="KW-0963">Cytoplasm</keyword>
<evidence type="ECO:0000256" key="4">
    <source>
        <dbReference type="ARBA" id="ARBA00004496"/>
    </source>
</evidence>
<evidence type="ECO:0000313" key="18">
    <source>
        <dbReference type="EMBL" id="KUK36479.1"/>
    </source>
</evidence>
<evidence type="ECO:0000256" key="15">
    <source>
        <dbReference type="PROSITE-ProRule" id="PRU01319"/>
    </source>
</evidence>
<dbReference type="Pfam" id="PF01351">
    <property type="entry name" value="RNase_HII"/>
    <property type="match status" value="1"/>
</dbReference>
<dbReference type="GO" id="GO:0043137">
    <property type="term" value="P:DNA replication, removal of RNA primer"/>
    <property type="evidence" value="ECO:0007669"/>
    <property type="project" value="TreeGrafter"/>
</dbReference>
<dbReference type="PANTHER" id="PTHR10954">
    <property type="entry name" value="RIBONUCLEASE H2 SUBUNIT A"/>
    <property type="match status" value="1"/>
</dbReference>
<accession>A0A101FG95</accession>
<comment type="cofactor">
    <cofactor evidence="14 15">
        <name>Mn(2+)</name>
        <dbReference type="ChEBI" id="CHEBI:29035"/>
    </cofactor>
    <cofactor evidence="14 15">
        <name>Mg(2+)</name>
        <dbReference type="ChEBI" id="CHEBI:18420"/>
    </cofactor>
    <text evidence="14 15">Manganese or magnesium. Binds 1 divalent metal ion per monomer in the absence of substrate. May bind a second metal ion after substrate binding.</text>
</comment>
<evidence type="ECO:0000256" key="2">
    <source>
        <dbReference type="ARBA" id="ARBA00001946"/>
    </source>
</evidence>
<dbReference type="HAMAP" id="MF_00052_B">
    <property type="entry name" value="RNase_HII_B"/>
    <property type="match status" value="1"/>
</dbReference>
<evidence type="ECO:0000256" key="5">
    <source>
        <dbReference type="ARBA" id="ARBA00007383"/>
    </source>
</evidence>
<evidence type="ECO:0000256" key="9">
    <source>
        <dbReference type="ARBA" id="ARBA00022722"/>
    </source>
</evidence>
<evidence type="ECO:0000256" key="14">
    <source>
        <dbReference type="HAMAP-Rule" id="MF_00052"/>
    </source>
</evidence>
<dbReference type="InterPro" id="IPR036397">
    <property type="entry name" value="RNaseH_sf"/>
</dbReference>
<dbReference type="PROSITE" id="PS51975">
    <property type="entry name" value="RNASE_H_2"/>
    <property type="match status" value="1"/>
</dbReference>
<dbReference type="InterPro" id="IPR001352">
    <property type="entry name" value="RNase_HII/HIII"/>
</dbReference>
<evidence type="ECO:0000256" key="8">
    <source>
        <dbReference type="ARBA" id="ARBA00022490"/>
    </source>
</evidence>
<dbReference type="EMBL" id="LGFO01000089">
    <property type="protein sequence ID" value="KUK36479.1"/>
    <property type="molecule type" value="Genomic_DNA"/>
</dbReference>
<evidence type="ECO:0000256" key="13">
    <source>
        <dbReference type="ARBA" id="ARBA00023211"/>
    </source>
</evidence>